<feature type="domain" description="Myb-like" evidence="1">
    <location>
        <begin position="227"/>
        <end position="274"/>
    </location>
</feature>
<evidence type="ECO:0000313" key="3">
    <source>
        <dbReference type="Proteomes" id="UP000193560"/>
    </source>
</evidence>
<proteinExistence type="predicted"/>
<dbReference type="PROSITE" id="PS50090">
    <property type="entry name" value="MYB_LIKE"/>
    <property type="match status" value="1"/>
</dbReference>
<dbReference type="SUPFAM" id="SSF46689">
    <property type="entry name" value="Homeodomain-like"/>
    <property type="match status" value="1"/>
</dbReference>
<accession>A0A1X2IPC6</accession>
<sequence length="293" mass="33909">MKPAIPTDDPDTIQWFIIGAYQAGASETEIVSMTNLSRFIIHNTISSFKKTGNPNLRRRKSRKRSTKLDTLHCDSLTDTEDNNSDCSSDAHYVATDYVDMDTGIQEINQRKGRLYRKRTKPFQPKRSSTATDTIDYILHKGQKYEKKNISSIQKPQKQQRQLKQHDYNGTIIPSSSSQSHEHIPPKLQPTLTKHTMDLQLNRAMENTSPHSTIPLCSSDHHRYKQSNSSNETNIWTRKDDKLLLQHVLTRMGRWDELNQLFDGRHSGMDCVERWGVLQHYLFKQLNKNGTNGW</sequence>
<evidence type="ECO:0000259" key="1">
    <source>
        <dbReference type="PROSITE" id="PS50090"/>
    </source>
</evidence>
<dbReference type="Proteomes" id="UP000193560">
    <property type="component" value="Unassembled WGS sequence"/>
</dbReference>
<dbReference type="InterPro" id="IPR009057">
    <property type="entry name" value="Homeodomain-like_sf"/>
</dbReference>
<reference evidence="2 3" key="1">
    <citation type="submission" date="2016-07" db="EMBL/GenBank/DDBJ databases">
        <title>Pervasive Adenine N6-methylation of Active Genes in Fungi.</title>
        <authorList>
            <consortium name="DOE Joint Genome Institute"/>
            <person name="Mondo S.J."/>
            <person name="Dannebaum R.O."/>
            <person name="Kuo R.C."/>
            <person name="Labutti K."/>
            <person name="Haridas S."/>
            <person name="Kuo A."/>
            <person name="Salamov A."/>
            <person name="Ahrendt S.R."/>
            <person name="Lipzen A."/>
            <person name="Sullivan W."/>
            <person name="Andreopoulos W.B."/>
            <person name="Clum A."/>
            <person name="Lindquist E."/>
            <person name="Daum C."/>
            <person name="Ramamoorthy G.K."/>
            <person name="Gryganskyi A."/>
            <person name="Culley D."/>
            <person name="Magnuson J.K."/>
            <person name="James T.Y."/>
            <person name="O'Malley M.A."/>
            <person name="Stajich J.E."/>
            <person name="Spatafora J.W."/>
            <person name="Visel A."/>
            <person name="Grigoriev I.V."/>
        </authorList>
    </citation>
    <scope>NUCLEOTIDE SEQUENCE [LARGE SCALE GENOMIC DNA]</scope>
    <source>
        <strain evidence="2 3">NRRL 1336</strain>
    </source>
</reference>
<dbReference type="CDD" id="cd00167">
    <property type="entry name" value="SANT"/>
    <property type="match status" value="1"/>
</dbReference>
<keyword evidence="3" id="KW-1185">Reference proteome</keyword>
<dbReference type="AlphaFoldDB" id="A0A1X2IPC6"/>
<dbReference type="OrthoDB" id="2282747at2759"/>
<dbReference type="InterPro" id="IPR001005">
    <property type="entry name" value="SANT/Myb"/>
</dbReference>
<organism evidence="2 3">
    <name type="scientific">Absidia repens</name>
    <dbReference type="NCBI Taxonomy" id="90262"/>
    <lineage>
        <taxon>Eukaryota</taxon>
        <taxon>Fungi</taxon>
        <taxon>Fungi incertae sedis</taxon>
        <taxon>Mucoromycota</taxon>
        <taxon>Mucoromycotina</taxon>
        <taxon>Mucoromycetes</taxon>
        <taxon>Mucorales</taxon>
        <taxon>Cunninghamellaceae</taxon>
        <taxon>Absidia</taxon>
    </lineage>
</organism>
<name>A0A1X2IPC6_9FUNG</name>
<protein>
    <recommendedName>
        <fullName evidence="1">Myb-like domain-containing protein</fullName>
    </recommendedName>
</protein>
<dbReference type="EMBL" id="MCGE01000007">
    <property type="protein sequence ID" value="ORZ19862.1"/>
    <property type="molecule type" value="Genomic_DNA"/>
</dbReference>
<gene>
    <name evidence="2" type="ORF">BCR42DRAFT_410671</name>
</gene>
<evidence type="ECO:0000313" key="2">
    <source>
        <dbReference type="EMBL" id="ORZ19862.1"/>
    </source>
</evidence>
<comment type="caution">
    <text evidence="2">The sequence shown here is derived from an EMBL/GenBank/DDBJ whole genome shotgun (WGS) entry which is preliminary data.</text>
</comment>